<dbReference type="Proteomes" id="UP000594034">
    <property type="component" value="Chromosome"/>
</dbReference>
<evidence type="ECO:0000313" key="1">
    <source>
        <dbReference type="EMBL" id="QFI54706.1"/>
    </source>
</evidence>
<dbReference type="EMBL" id="CP040449">
    <property type="protein sequence ID" value="QFI54706.1"/>
    <property type="molecule type" value="Genomic_DNA"/>
</dbReference>
<protein>
    <submittedName>
        <fullName evidence="1">DUF2835 family protein</fullName>
    </submittedName>
</protein>
<dbReference type="KEGG" id="asim:FE240_08380"/>
<dbReference type="AlphaFoldDB" id="A0A5J6WU78"/>
<gene>
    <name evidence="1" type="ORF">FE240_08380</name>
</gene>
<sequence>MKQYTFRLTLPADEVLRIYQGQARKLIVRSDQGPVLELAAERLRPFVTPEGIYGRFLLKTQDDHRFLALSRIE</sequence>
<proteinExistence type="predicted"/>
<dbReference type="Pfam" id="PF11197">
    <property type="entry name" value="DUF2835"/>
    <property type="match status" value="1"/>
</dbReference>
<evidence type="ECO:0000313" key="2">
    <source>
        <dbReference type="Proteomes" id="UP000594034"/>
    </source>
</evidence>
<dbReference type="InterPro" id="IPR021363">
    <property type="entry name" value="DUF2835"/>
</dbReference>
<organism evidence="1 2">
    <name type="scientific">Aeromonas simiae</name>
    <dbReference type="NCBI Taxonomy" id="218936"/>
    <lineage>
        <taxon>Bacteria</taxon>
        <taxon>Pseudomonadati</taxon>
        <taxon>Pseudomonadota</taxon>
        <taxon>Gammaproteobacteria</taxon>
        <taxon>Aeromonadales</taxon>
        <taxon>Aeromonadaceae</taxon>
        <taxon>Aeromonas</taxon>
    </lineage>
</organism>
<name>A0A5J6WU78_9GAMM</name>
<keyword evidence="2" id="KW-1185">Reference proteome</keyword>
<dbReference type="RefSeq" id="WP_193004137.1">
    <property type="nucleotide sequence ID" value="NZ_CP040449.1"/>
</dbReference>
<reference evidence="1 2" key="1">
    <citation type="submission" date="2019-05" db="EMBL/GenBank/DDBJ databases">
        <title>OXA-830, a novel chromosomally encoded expanded-spectrum class D beta-lactamase in Aeromonas simiae.</title>
        <authorList>
            <person name="Zhou W."/>
            <person name="Chen Q."/>
        </authorList>
    </citation>
    <scope>NUCLEOTIDE SEQUENCE [LARGE SCALE GENOMIC DNA]</scope>
    <source>
        <strain evidence="1 2">A6</strain>
    </source>
</reference>
<accession>A0A5J6WU78</accession>